<proteinExistence type="predicted"/>
<feature type="region of interest" description="Disordered" evidence="1">
    <location>
        <begin position="190"/>
        <end position="234"/>
    </location>
</feature>
<feature type="compositionally biased region" description="Polar residues" evidence="1">
    <location>
        <begin position="125"/>
        <end position="143"/>
    </location>
</feature>
<keyword evidence="3" id="KW-1185">Reference proteome</keyword>
<name>A0A067N0Q9_BOTB1</name>
<feature type="compositionally biased region" description="Polar residues" evidence="1">
    <location>
        <begin position="445"/>
        <end position="456"/>
    </location>
</feature>
<feature type="compositionally biased region" description="Basic and acidic residues" evidence="1">
    <location>
        <begin position="430"/>
        <end position="443"/>
    </location>
</feature>
<dbReference type="InParanoid" id="A0A067N0Q9"/>
<feature type="compositionally biased region" description="Gly residues" evidence="1">
    <location>
        <begin position="394"/>
        <end position="405"/>
    </location>
</feature>
<feature type="region of interest" description="Disordered" evidence="1">
    <location>
        <begin position="72"/>
        <end position="97"/>
    </location>
</feature>
<accession>A0A067N0Q9</accession>
<dbReference type="HOGENOM" id="CLU_301673_0_0_1"/>
<reference evidence="3" key="1">
    <citation type="journal article" date="2014" name="Proc. Natl. Acad. Sci. U.S.A.">
        <title>Extensive sampling of basidiomycete genomes demonstrates inadequacy of the white-rot/brown-rot paradigm for wood decay fungi.</title>
        <authorList>
            <person name="Riley R."/>
            <person name="Salamov A.A."/>
            <person name="Brown D.W."/>
            <person name="Nagy L.G."/>
            <person name="Floudas D."/>
            <person name="Held B.W."/>
            <person name="Levasseur A."/>
            <person name="Lombard V."/>
            <person name="Morin E."/>
            <person name="Otillar R."/>
            <person name="Lindquist E.A."/>
            <person name="Sun H."/>
            <person name="LaButti K.M."/>
            <person name="Schmutz J."/>
            <person name="Jabbour D."/>
            <person name="Luo H."/>
            <person name="Baker S.E."/>
            <person name="Pisabarro A.G."/>
            <person name="Walton J.D."/>
            <person name="Blanchette R.A."/>
            <person name="Henrissat B."/>
            <person name="Martin F."/>
            <person name="Cullen D."/>
            <person name="Hibbett D.S."/>
            <person name="Grigoriev I.V."/>
        </authorList>
    </citation>
    <scope>NUCLEOTIDE SEQUENCE [LARGE SCALE GENOMIC DNA]</scope>
    <source>
        <strain evidence="3">FD-172 SS1</strain>
    </source>
</reference>
<evidence type="ECO:0000313" key="2">
    <source>
        <dbReference type="EMBL" id="KDQ21434.1"/>
    </source>
</evidence>
<gene>
    <name evidence="2" type="ORF">BOTBODRAFT_25877</name>
</gene>
<dbReference type="AlphaFoldDB" id="A0A067N0Q9"/>
<dbReference type="OrthoDB" id="3366922at2759"/>
<feature type="region of interest" description="Disordered" evidence="1">
    <location>
        <begin position="125"/>
        <end position="161"/>
    </location>
</feature>
<protein>
    <submittedName>
        <fullName evidence="2">Uncharacterized protein</fullName>
    </submittedName>
</protein>
<feature type="compositionally biased region" description="Pro residues" evidence="1">
    <location>
        <begin position="213"/>
        <end position="229"/>
    </location>
</feature>
<organism evidence="2 3">
    <name type="scientific">Botryobasidium botryosum (strain FD-172 SS1)</name>
    <dbReference type="NCBI Taxonomy" id="930990"/>
    <lineage>
        <taxon>Eukaryota</taxon>
        <taxon>Fungi</taxon>
        <taxon>Dikarya</taxon>
        <taxon>Basidiomycota</taxon>
        <taxon>Agaricomycotina</taxon>
        <taxon>Agaricomycetes</taxon>
        <taxon>Cantharellales</taxon>
        <taxon>Botryobasidiaceae</taxon>
        <taxon>Botryobasidium</taxon>
    </lineage>
</organism>
<feature type="compositionally biased region" description="Polar residues" evidence="1">
    <location>
        <begin position="355"/>
        <end position="378"/>
    </location>
</feature>
<feature type="region of interest" description="Disordered" evidence="1">
    <location>
        <begin position="957"/>
        <end position="990"/>
    </location>
</feature>
<feature type="compositionally biased region" description="Polar residues" evidence="1">
    <location>
        <begin position="150"/>
        <end position="161"/>
    </location>
</feature>
<feature type="region of interest" description="Disordered" evidence="1">
    <location>
        <begin position="334"/>
        <end position="456"/>
    </location>
</feature>
<evidence type="ECO:0000256" key="1">
    <source>
        <dbReference type="SAM" id="MobiDB-lite"/>
    </source>
</evidence>
<sequence>MASSDDDLFGDDSFMLDADVLLALEATEQSYGRALSSSVQLPPPARAVQASIPMPAPAYPIPPRSKRLKVDNNAVASSSRGHAKPPPASVSSVDDDLPEIMMTDDGGYAFTLPPQSYTAFQPTLQQTATPPVSRTNQGTSLSNAGAVAVSSGTGLSKGQQPVIQRVEPITRPQPLQPSQLHKNRSNAYHPLQHQTPYQPSQSQSSTVKSRPRSIPPPQTRLQHPAPPVAPSSTSINGSVAELEAQLARLRDEVAQAQASKEESERTAQELQEKLIRREGELANVRRSYDQQIAHNHEVISKLRQEKMMGDDQRSQMERNYNAEMDRMKTKITFQQHENDTSSRKSVWGSSAKRPPSTQYIRDSTQLPSTIRKGTQSSVRLEAMKTPSRRKSGPGDEGAIGGGKQGGSAKADKPQFRTFFNSFAPSPSKPDANKDLKGKGKAKEILSSQSSVHQPSQEDQLVAEFIEMDVDVGDRDAAESSTGRRAVEFSTPSRRERDGREVIREVVLVRDSEVDRFSFWKDELHHLLFSHVDPICQLSNTGPAHLTLGTLISVVLPSAPAEQDAYVHACNELLNAFSSVGRGKLAYNESEREWETLVGQVAKSLEKMAQTLLEAELIKPLGALVHLLTTLVLSLPTLGPVLLTPPDAATPPAFLSVLCGLIGKHWTLCLVDERVNITAGSSKDEWAPLARAVLEMMEALCWTASPNTAVQLAIFTQKVEVIRALFKPDQPAWVIVRAARVLVLLASHQHIYRELLNLPEYEPVPQHQISNPRDDLPIISVLASILLTPPQDATYVQTMSIVQSIFTFLCSLSTAHSDVLTVFFNSFHLVPSAIYCLGWLTERLWEPDPSVLRHPDDHLRLICQTIHYALHFLRYLIYTPKPQLPLRQKLQLMTASREYNGLVDVFIVSVGRLTASSTPEGLDMSEESRQILERVLELANDLLVVVVAGPEEDFIWSAYQEEDEERRSGRVSDTEGPEMDVDFDDVKAESS</sequence>
<feature type="compositionally biased region" description="Low complexity" evidence="1">
    <location>
        <begin position="194"/>
        <end position="206"/>
    </location>
</feature>
<evidence type="ECO:0000313" key="3">
    <source>
        <dbReference type="Proteomes" id="UP000027195"/>
    </source>
</evidence>
<dbReference type="Proteomes" id="UP000027195">
    <property type="component" value="Unassembled WGS sequence"/>
</dbReference>
<dbReference type="EMBL" id="KL198016">
    <property type="protein sequence ID" value="KDQ21434.1"/>
    <property type="molecule type" value="Genomic_DNA"/>
</dbReference>